<evidence type="ECO:0000256" key="1">
    <source>
        <dbReference type="ARBA" id="ARBA00008799"/>
    </source>
</evidence>
<evidence type="ECO:0000313" key="2">
    <source>
        <dbReference type="EMBL" id="OGE64790.1"/>
    </source>
</evidence>
<dbReference type="PANTHER" id="PTHR10788">
    <property type="entry name" value="TREHALOSE-6-PHOSPHATE SYNTHASE"/>
    <property type="match status" value="1"/>
</dbReference>
<dbReference type="EMBL" id="MFDT01000040">
    <property type="protein sequence ID" value="OGE64790.1"/>
    <property type="molecule type" value="Genomic_DNA"/>
</dbReference>
<dbReference type="GO" id="GO:0005992">
    <property type="term" value="P:trehalose biosynthetic process"/>
    <property type="evidence" value="ECO:0007669"/>
    <property type="project" value="InterPro"/>
</dbReference>
<dbReference type="Proteomes" id="UP000178859">
    <property type="component" value="Unassembled WGS sequence"/>
</dbReference>
<proteinExistence type="inferred from homology"/>
<gene>
    <name evidence="2" type="ORF">A3I48_01895</name>
</gene>
<evidence type="ECO:0000313" key="3">
    <source>
        <dbReference type="Proteomes" id="UP000178859"/>
    </source>
</evidence>
<dbReference type="SUPFAM" id="SSF53756">
    <property type="entry name" value="UDP-Glycosyltransferase/glycogen phosphorylase"/>
    <property type="match status" value="1"/>
</dbReference>
<dbReference type="GO" id="GO:0003825">
    <property type="term" value="F:alpha,alpha-trehalose-phosphate synthase (UDP-forming) activity"/>
    <property type="evidence" value="ECO:0007669"/>
    <property type="project" value="TreeGrafter"/>
</dbReference>
<sequence length="431" mass="49840">MKACGGMWIAQGSGDGDKLTVDQNDKLRVPPDEPKYTLKRIWLTEKEEAGYYYGFSNGGLWPLCHIAYTRPTFKKEDWEEYKKVNGKFAQTILSEIKNIGRPIVLIQDFQLALVPRMIKNSRPDASVGIFWHIPWPNSESFSICPWKKEIIDGMLGADLIGFQTQLHCNNFIETVSREIESLLDFEQLTVTRNGHISFVKPFPISIAFPNPSKEKNANFDTRKFLKSLNIKTKYIGVGVDRLDYTKGILERLKAIEIFLKRYPAYVGNFTFIQIAAPSRIKIKEYQKFTEAVEKEVERVNNLFRKNGWRPIILFKKHHTRKEIYQFYKLANVCLVTSLHDGMNLVAKEFVVARNDNKGVLVLSQFTGAARELKDALIVNPYNGEQIAEAIKVALELSPFEQTKRMRRMREVVKDYNIYRWSAELLKIIVNI</sequence>
<dbReference type="InterPro" id="IPR001830">
    <property type="entry name" value="Glyco_trans_20"/>
</dbReference>
<comment type="similarity">
    <text evidence="1">Belongs to the glycosyltransferase 20 family.</text>
</comment>
<dbReference type="Gene3D" id="3.40.50.2000">
    <property type="entry name" value="Glycogen Phosphorylase B"/>
    <property type="match status" value="2"/>
</dbReference>
<dbReference type="CDD" id="cd03788">
    <property type="entry name" value="GT20_TPS"/>
    <property type="match status" value="1"/>
</dbReference>
<name>A0A1F5MHN2_9BACT</name>
<dbReference type="Pfam" id="PF00982">
    <property type="entry name" value="Glyco_transf_20"/>
    <property type="match status" value="1"/>
</dbReference>
<dbReference type="PANTHER" id="PTHR10788:SF106">
    <property type="entry name" value="BCDNA.GH08860"/>
    <property type="match status" value="1"/>
</dbReference>
<accession>A0A1F5MHN2</accession>
<reference evidence="2 3" key="1">
    <citation type="journal article" date="2016" name="Nat. Commun.">
        <title>Thousands of microbial genomes shed light on interconnected biogeochemical processes in an aquifer system.</title>
        <authorList>
            <person name="Anantharaman K."/>
            <person name="Brown C.T."/>
            <person name="Hug L.A."/>
            <person name="Sharon I."/>
            <person name="Castelle C.J."/>
            <person name="Probst A.J."/>
            <person name="Thomas B.C."/>
            <person name="Singh A."/>
            <person name="Wilkins M.J."/>
            <person name="Karaoz U."/>
            <person name="Brodie E.L."/>
            <person name="Williams K.H."/>
            <person name="Hubbard S.S."/>
            <person name="Banfield J.F."/>
        </authorList>
    </citation>
    <scope>NUCLEOTIDE SEQUENCE [LARGE SCALE GENOMIC DNA]</scope>
</reference>
<comment type="caution">
    <text evidence="2">The sequence shown here is derived from an EMBL/GenBank/DDBJ whole genome shotgun (WGS) entry which is preliminary data.</text>
</comment>
<protein>
    <submittedName>
        <fullName evidence="2">Uncharacterized protein</fullName>
    </submittedName>
</protein>
<organism evidence="2 3">
    <name type="scientific">Candidatus Daviesbacteria bacterium RIFCSPLOWO2_02_FULL_36_7</name>
    <dbReference type="NCBI Taxonomy" id="1797792"/>
    <lineage>
        <taxon>Bacteria</taxon>
        <taxon>Candidatus Daviesiibacteriota</taxon>
    </lineage>
</organism>
<dbReference type="AlphaFoldDB" id="A0A1F5MHN2"/>